<keyword evidence="3" id="KW-1185">Reference proteome</keyword>
<organism evidence="2 3">
    <name type="scientific">Cyanidiococcus yangmingshanensis</name>
    <dbReference type="NCBI Taxonomy" id="2690220"/>
    <lineage>
        <taxon>Eukaryota</taxon>
        <taxon>Rhodophyta</taxon>
        <taxon>Bangiophyceae</taxon>
        <taxon>Cyanidiales</taxon>
        <taxon>Cyanidiaceae</taxon>
        <taxon>Cyanidiococcus</taxon>
    </lineage>
</organism>
<evidence type="ECO:0000256" key="1">
    <source>
        <dbReference type="SAM" id="MobiDB-lite"/>
    </source>
</evidence>
<proteinExistence type="predicted"/>
<dbReference type="Proteomes" id="UP000530660">
    <property type="component" value="Unassembled WGS sequence"/>
</dbReference>
<accession>A0A7J7IC92</accession>
<dbReference type="EMBL" id="VWRR01000018">
    <property type="protein sequence ID" value="KAF6000723.1"/>
    <property type="molecule type" value="Genomic_DNA"/>
</dbReference>
<dbReference type="OrthoDB" id="10668125at2759"/>
<name>A0A7J7IC92_9RHOD</name>
<feature type="region of interest" description="Disordered" evidence="1">
    <location>
        <begin position="129"/>
        <end position="155"/>
    </location>
</feature>
<evidence type="ECO:0000313" key="3">
    <source>
        <dbReference type="Proteomes" id="UP000530660"/>
    </source>
</evidence>
<dbReference type="AlphaFoldDB" id="A0A7J7IC92"/>
<evidence type="ECO:0000313" key="2">
    <source>
        <dbReference type="EMBL" id="KAF6000723.1"/>
    </source>
</evidence>
<gene>
    <name evidence="2" type="ORF">F1559_002204</name>
</gene>
<feature type="compositionally biased region" description="Polar residues" evidence="1">
    <location>
        <begin position="129"/>
        <end position="142"/>
    </location>
</feature>
<feature type="region of interest" description="Disordered" evidence="1">
    <location>
        <begin position="44"/>
        <end position="64"/>
    </location>
</feature>
<reference evidence="2 3" key="1">
    <citation type="journal article" date="2020" name="J. Phycol.">
        <title>Comparative genome analysis reveals Cyanidiococcus gen. nov., a new extremophilic red algal genus sister to Cyanidioschyzon (Cyanidioschyzonaceae, Rhodophyta).</title>
        <authorList>
            <person name="Liu S.-L."/>
            <person name="Chiang Y.-R."/>
            <person name="Yoon H.S."/>
            <person name="Fu H.-Y."/>
        </authorList>
    </citation>
    <scope>NUCLEOTIDE SEQUENCE [LARGE SCALE GENOMIC DNA]</scope>
    <source>
        <strain evidence="2 3">THAL066</strain>
    </source>
</reference>
<comment type="caution">
    <text evidence="2">The sequence shown here is derived from an EMBL/GenBank/DDBJ whole genome shotgun (WGS) entry which is preliminary data.</text>
</comment>
<protein>
    <submittedName>
        <fullName evidence="2">Uncharacterized protein</fullName>
    </submittedName>
</protein>
<sequence>MKRIVSNSKATPFIVIQARTFAKSQTGKHAIETACAAATTQSASMEQLAETSPVRRQDSHPNRTLTSTELEWRQVAEQEAVKRRRAERQSLRLYQEWLEFLAEHSDHVNARHWALERLRWGRRPQSIPSFLSNSLDQQQRKLTSPDREERSASPLLTETVSSEALDDASLETSLETLSVLRDIDEIQRQTSANDSTLTYCDQRRFNSISRSGCRCGFRDRVDS</sequence>